<dbReference type="EMBL" id="WNWR01001031">
    <property type="protein sequence ID" value="KAE9966025.1"/>
    <property type="molecule type" value="Genomic_DNA"/>
</dbReference>
<organism evidence="2 3">
    <name type="scientific">Venturia inaequalis</name>
    <name type="common">Apple scab fungus</name>
    <dbReference type="NCBI Taxonomy" id="5025"/>
    <lineage>
        <taxon>Eukaryota</taxon>
        <taxon>Fungi</taxon>
        <taxon>Dikarya</taxon>
        <taxon>Ascomycota</taxon>
        <taxon>Pezizomycotina</taxon>
        <taxon>Dothideomycetes</taxon>
        <taxon>Pleosporomycetidae</taxon>
        <taxon>Venturiales</taxon>
        <taxon>Venturiaceae</taxon>
        <taxon>Venturia</taxon>
    </lineage>
</organism>
<dbReference type="AlphaFoldDB" id="A0A8H3YMC1"/>
<protein>
    <submittedName>
        <fullName evidence="2">Uncharacterized protein</fullName>
    </submittedName>
</protein>
<evidence type="ECO:0000313" key="3">
    <source>
        <dbReference type="Proteomes" id="UP000490939"/>
    </source>
</evidence>
<accession>A0A8H3YMC1</accession>
<comment type="caution">
    <text evidence="2">The sequence shown here is derived from an EMBL/GenBank/DDBJ whole genome shotgun (WGS) entry which is preliminary data.</text>
</comment>
<dbReference type="Proteomes" id="UP000490939">
    <property type="component" value="Unassembled WGS sequence"/>
</dbReference>
<proteinExistence type="predicted"/>
<name>A0A8H3YMC1_VENIN</name>
<feature type="region of interest" description="Disordered" evidence="1">
    <location>
        <begin position="1"/>
        <end position="101"/>
    </location>
</feature>
<keyword evidence="3" id="KW-1185">Reference proteome</keyword>
<gene>
    <name evidence="2" type="ORF">EG327_000257</name>
</gene>
<sequence length="244" mass="27019">METRSKAKQKEKERRSQEPPMSAGQQWSGSLNPAEDMSVPPTTFQLEDEDEEPPSTPSRISVPAKYQSTPSRGLGPARPPSTPSRGLGPANPTTPGNQMTSMMSRLDVGNPLDSLVLLSRTFTVGDMERFIESFETLEKRKEAVKNLFNVWTGNSYARKACQKQEKEVVDTFASKFHTMIAMERYSFGRNSFFSNMCDMSGDGIRPEPTMEDSDDEDLNEITGAVEALGADASRTAKRSVYDAV</sequence>
<feature type="compositionally biased region" description="Basic and acidic residues" evidence="1">
    <location>
        <begin position="1"/>
        <end position="17"/>
    </location>
</feature>
<feature type="compositionally biased region" description="Polar residues" evidence="1">
    <location>
        <begin position="91"/>
        <end position="101"/>
    </location>
</feature>
<evidence type="ECO:0000256" key="1">
    <source>
        <dbReference type="SAM" id="MobiDB-lite"/>
    </source>
</evidence>
<evidence type="ECO:0000313" key="2">
    <source>
        <dbReference type="EMBL" id="KAE9966025.1"/>
    </source>
</evidence>
<reference evidence="2 3" key="1">
    <citation type="submission" date="2019-07" db="EMBL/GenBank/DDBJ databases">
        <title>Venturia inaequalis Genome Resource.</title>
        <authorList>
            <person name="Lichtner F.J."/>
        </authorList>
    </citation>
    <scope>NUCLEOTIDE SEQUENCE [LARGE SCALE GENOMIC DNA]</scope>
    <source>
        <strain evidence="2 3">DMI_063113</strain>
    </source>
</reference>